<evidence type="ECO:0000256" key="2">
    <source>
        <dbReference type="ARBA" id="ARBA00022448"/>
    </source>
</evidence>
<dbReference type="GO" id="GO:0055085">
    <property type="term" value="P:transmembrane transport"/>
    <property type="evidence" value="ECO:0007669"/>
    <property type="project" value="InterPro"/>
</dbReference>
<keyword evidence="4 7" id="KW-0812">Transmembrane</keyword>
<evidence type="ECO:0000259" key="8">
    <source>
        <dbReference type="PROSITE" id="PS50928"/>
    </source>
</evidence>
<keyword evidence="2 7" id="KW-0813">Transport</keyword>
<dbReference type="InterPro" id="IPR000515">
    <property type="entry name" value="MetI-like"/>
</dbReference>
<evidence type="ECO:0000313" key="10">
    <source>
        <dbReference type="Proteomes" id="UP000501094"/>
    </source>
</evidence>
<dbReference type="Proteomes" id="UP000501094">
    <property type="component" value="Chromosome"/>
</dbReference>
<proteinExistence type="inferred from homology"/>
<dbReference type="GO" id="GO:0005886">
    <property type="term" value="C:plasma membrane"/>
    <property type="evidence" value="ECO:0007669"/>
    <property type="project" value="UniProtKB-SubCell"/>
</dbReference>
<evidence type="ECO:0000313" key="9">
    <source>
        <dbReference type="EMBL" id="QIZ21131.1"/>
    </source>
</evidence>
<dbReference type="AlphaFoldDB" id="A0A6H1Q2W3"/>
<dbReference type="PANTHER" id="PTHR32243:SF18">
    <property type="entry name" value="INNER MEMBRANE ABC TRANSPORTER PERMEASE PROTEIN YCJP"/>
    <property type="match status" value="1"/>
</dbReference>
<feature type="domain" description="ABC transmembrane type-1" evidence="8">
    <location>
        <begin position="75"/>
        <end position="268"/>
    </location>
</feature>
<protein>
    <submittedName>
        <fullName evidence="9">Carbohydrate ABC transporter permease</fullName>
    </submittedName>
</protein>
<name>A0A6H1Q2W3_9PROT</name>
<organism evidence="9 10">
    <name type="scientific">Candidatus Pelagibacter giovannonii</name>
    <dbReference type="NCBI Taxonomy" id="2563896"/>
    <lineage>
        <taxon>Bacteria</taxon>
        <taxon>Pseudomonadati</taxon>
        <taxon>Pseudomonadota</taxon>
        <taxon>Alphaproteobacteria</taxon>
        <taxon>Candidatus Pelagibacterales</taxon>
        <taxon>Candidatus Pelagibacteraceae</taxon>
        <taxon>Candidatus Pelagibacter</taxon>
    </lineage>
</organism>
<evidence type="ECO:0000256" key="3">
    <source>
        <dbReference type="ARBA" id="ARBA00022475"/>
    </source>
</evidence>
<dbReference type="InterPro" id="IPR035906">
    <property type="entry name" value="MetI-like_sf"/>
</dbReference>
<dbReference type="KEGG" id="peg:E5R92_04975"/>
<dbReference type="SUPFAM" id="SSF161098">
    <property type="entry name" value="MetI-like"/>
    <property type="match status" value="1"/>
</dbReference>
<evidence type="ECO:0000256" key="1">
    <source>
        <dbReference type="ARBA" id="ARBA00004651"/>
    </source>
</evidence>
<comment type="subcellular location">
    <subcellularLocation>
        <location evidence="1 7">Cell membrane</location>
        <topology evidence="1 7">Multi-pass membrane protein</topology>
    </subcellularLocation>
</comment>
<dbReference type="PANTHER" id="PTHR32243">
    <property type="entry name" value="MALTOSE TRANSPORT SYSTEM PERMEASE-RELATED"/>
    <property type="match status" value="1"/>
</dbReference>
<keyword evidence="6 7" id="KW-0472">Membrane</keyword>
<keyword evidence="3" id="KW-1003">Cell membrane</keyword>
<dbReference type="PROSITE" id="PS50928">
    <property type="entry name" value="ABC_TM1"/>
    <property type="match status" value="1"/>
</dbReference>
<reference evidence="9 10" key="1">
    <citation type="journal article" date="2020" name="Nat. Microbiol.">
        <title>Lysogenic host-virus interactions in SAR11 marine bacteria.</title>
        <authorList>
            <person name="Morris R.M."/>
            <person name="Cain K.R."/>
            <person name="Hvorecny K.L."/>
            <person name="Kollman J.M."/>
        </authorList>
    </citation>
    <scope>NUCLEOTIDE SEQUENCE [LARGE SCALE GENOMIC DNA]</scope>
    <source>
        <strain evidence="9 10">NP1</strain>
    </source>
</reference>
<feature type="transmembrane region" description="Helical" evidence="7">
    <location>
        <begin position="147"/>
        <end position="167"/>
    </location>
</feature>
<dbReference type="InterPro" id="IPR050901">
    <property type="entry name" value="BP-dep_ABC_trans_perm"/>
</dbReference>
<feature type="transmembrane region" description="Helical" evidence="7">
    <location>
        <begin position="204"/>
        <end position="227"/>
    </location>
</feature>
<evidence type="ECO:0000256" key="6">
    <source>
        <dbReference type="ARBA" id="ARBA00023136"/>
    </source>
</evidence>
<feature type="transmembrane region" description="Helical" evidence="7">
    <location>
        <begin position="247"/>
        <end position="268"/>
    </location>
</feature>
<evidence type="ECO:0000256" key="4">
    <source>
        <dbReference type="ARBA" id="ARBA00022692"/>
    </source>
</evidence>
<feature type="transmembrane region" description="Helical" evidence="7">
    <location>
        <begin position="7"/>
        <end position="28"/>
    </location>
</feature>
<accession>A0A6H1Q2W3</accession>
<dbReference type="Gene3D" id="1.10.3720.10">
    <property type="entry name" value="MetI-like"/>
    <property type="match status" value="1"/>
</dbReference>
<evidence type="ECO:0000256" key="5">
    <source>
        <dbReference type="ARBA" id="ARBA00022989"/>
    </source>
</evidence>
<gene>
    <name evidence="9" type="ORF">E5R92_04975</name>
</gene>
<dbReference type="RefSeq" id="WP_168606993.1">
    <property type="nucleotide sequence ID" value="NZ_CP038852.1"/>
</dbReference>
<keyword evidence="10" id="KW-1185">Reference proteome</keyword>
<feature type="transmembrane region" description="Helical" evidence="7">
    <location>
        <begin position="79"/>
        <end position="103"/>
    </location>
</feature>
<dbReference type="EMBL" id="CP038852">
    <property type="protein sequence ID" value="QIZ21131.1"/>
    <property type="molecule type" value="Genomic_DNA"/>
</dbReference>
<keyword evidence="5 7" id="KW-1133">Transmembrane helix</keyword>
<dbReference type="Pfam" id="PF00528">
    <property type="entry name" value="BPD_transp_1"/>
    <property type="match status" value="1"/>
</dbReference>
<feature type="transmembrane region" description="Helical" evidence="7">
    <location>
        <begin position="124"/>
        <end position="141"/>
    </location>
</feature>
<sequence>MGKLYTFLKYFFITIWTVFVVAPFLWALTTSFKDFNSVNGGVTYIPWVDFEPNLEGWRVLIKSPAQGGVDIVEPYFNSLFVTCTASLISIILGTLSAYALSRYTFKAGPIKNNDITFFFISQRIMPPIVLSIPFFLFLGAVNLLDSLIGLIVVYIVLLMPIAVWIMVDFFNKVPREIDETALIDGCNPYQAFFKVVLPNSIPGLIVAGMFCIIFGWIDFFFAFILTFTEVQLLPVKIVALNSSITPWWSLSASALVSVAPLIVVAFIVERYLSKGNLSGAIK</sequence>
<comment type="similarity">
    <text evidence="7">Belongs to the binding-protein-dependent transport system permease family.</text>
</comment>
<evidence type="ECO:0000256" key="7">
    <source>
        <dbReference type="RuleBase" id="RU363032"/>
    </source>
</evidence>
<dbReference type="CDD" id="cd06261">
    <property type="entry name" value="TM_PBP2"/>
    <property type="match status" value="1"/>
</dbReference>